<keyword evidence="2" id="KW-1185">Reference proteome</keyword>
<dbReference type="AlphaFoldDB" id="A0AAD8BKP3"/>
<dbReference type="EMBL" id="JASAOG010000065">
    <property type="protein sequence ID" value="KAK0055912.1"/>
    <property type="molecule type" value="Genomic_DNA"/>
</dbReference>
<name>A0AAD8BKP3_BIOPF</name>
<evidence type="ECO:0000313" key="1">
    <source>
        <dbReference type="EMBL" id="KAK0055912.1"/>
    </source>
</evidence>
<keyword evidence="1" id="KW-0675">Receptor</keyword>
<dbReference type="Proteomes" id="UP001233172">
    <property type="component" value="Unassembled WGS sequence"/>
</dbReference>
<reference evidence="1" key="1">
    <citation type="journal article" date="2023" name="PLoS Negl. Trop. Dis.">
        <title>A genome sequence for Biomphalaria pfeifferi, the major vector snail for the human-infecting parasite Schistosoma mansoni.</title>
        <authorList>
            <person name="Bu L."/>
            <person name="Lu L."/>
            <person name="Laidemitt M.R."/>
            <person name="Zhang S.M."/>
            <person name="Mutuku M."/>
            <person name="Mkoji G."/>
            <person name="Steinauer M."/>
            <person name="Loker E.S."/>
        </authorList>
    </citation>
    <scope>NUCLEOTIDE SEQUENCE</scope>
    <source>
        <strain evidence="1">KasaAsao</strain>
    </source>
</reference>
<reference evidence="1" key="2">
    <citation type="submission" date="2023-04" db="EMBL/GenBank/DDBJ databases">
        <authorList>
            <person name="Bu L."/>
            <person name="Lu L."/>
            <person name="Laidemitt M.R."/>
            <person name="Zhang S.M."/>
            <person name="Mutuku M."/>
            <person name="Mkoji G."/>
            <person name="Steinauer M."/>
            <person name="Loker E.S."/>
        </authorList>
    </citation>
    <scope>NUCLEOTIDE SEQUENCE</scope>
    <source>
        <strain evidence="1">KasaAsao</strain>
        <tissue evidence="1">Whole Snail</tissue>
    </source>
</reference>
<organism evidence="1 2">
    <name type="scientific">Biomphalaria pfeifferi</name>
    <name type="common">Bloodfluke planorb</name>
    <name type="synonym">Freshwater snail</name>
    <dbReference type="NCBI Taxonomy" id="112525"/>
    <lineage>
        <taxon>Eukaryota</taxon>
        <taxon>Metazoa</taxon>
        <taxon>Spiralia</taxon>
        <taxon>Lophotrochozoa</taxon>
        <taxon>Mollusca</taxon>
        <taxon>Gastropoda</taxon>
        <taxon>Heterobranchia</taxon>
        <taxon>Euthyneura</taxon>
        <taxon>Panpulmonata</taxon>
        <taxon>Hygrophila</taxon>
        <taxon>Lymnaeoidea</taxon>
        <taxon>Planorbidae</taxon>
        <taxon>Biomphalaria</taxon>
    </lineage>
</organism>
<sequence>MSHLSEPKGVVRQFLPVHLENIFLTSVTVTITSLELFKTANDIKPPALWAFIQTLGSRSLTRDSFEIAAANIFFRKNNNTKGSTFFYYTILFDKIDKYCPPLNPVINRRSILKGDTLSGNFVYNCGYTIKLSLTLLCTYLTFKGSNFTVEWNKTNLIGSVFVTLDVGGTKLRISNLSDMNSLEVTTSNELHICTETLDKYALNLSQLSDIRSMMLALNVLTYKCICASEVSLFLNGLCVYCPIAYFDLSRNLLPASLPHAHFWPSGIQV</sequence>
<proteinExistence type="predicted"/>
<gene>
    <name evidence="1" type="ORF">Bpfe_014581</name>
</gene>
<comment type="caution">
    <text evidence="1">The sequence shown here is derived from an EMBL/GenBank/DDBJ whole genome shotgun (WGS) entry which is preliminary data.</text>
</comment>
<evidence type="ECO:0000313" key="2">
    <source>
        <dbReference type="Proteomes" id="UP001233172"/>
    </source>
</evidence>
<accession>A0AAD8BKP3</accession>
<protein>
    <submittedName>
        <fullName evidence="1">Adhesion G protein-coupled receptor E3</fullName>
    </submittedName>
</protein>